<dbReference type="EMBL" id="CP011859">
    <property type="protein sequence ID" value="AQY22093.1"/>
    <property type="molecule type" value="Genomic_DNA"/>
</dbReference>
<reference evidence="1 2" key="1">
    <citation type="submission" date="2015-06" db="EMBL/GenBank/DDBJ databases">
        <title>R. anatipestifer strain HXb2 is the most virulent strain so far, and the genome sequence would help us uncover the pathogenesis.</title>
        <authorList>
            <person name="Hu Q."/>
            <person name="Qi J."/>
            <person name="Bo H."/>
            <person name="Liu G."/>
            <person name="Tao M."/>
            <person name="Ding Y."/>
            <person name="Xue Y."/>
        </authorList>
    </citation>
    <scope>NUCLEOTIDE SEQUENCE [LARGE SCALE GENOMIC DNA]</scope>
    <source>
        <strain evidence="1 2">HXb2</strain>
    </source>
</reference>
<name>A0A1S7DSH1_RIEAN</name>
<dbReference type="Proteomes" id="UP000189883">
    <property type="component" value="Chromosome"/>
</dbReference>
<protein>
    <submittedName>
        <fullName evidence="1">Uncharacterized protein</fullName>
    </submittedName>
</protein>
<organism evidence="1 2">
    <name type="scientific">Riemerella anatipestifer</name>
    <name type="common">Moraxella anatipestifer</name>
    <dbReference type="NCBI Taxonomy" id="34085"/>
    <lineage>
        <taxon>Bacteria</taxon>
        <taxon>Pseudomonadati</taxon>
        <taxon>Bacteroidota</taxon>
        <taxon>Flavobacteriia</taxon>
        <taxon>Flavobacteriales</taxon>
        <taxon>Weeksellaceae</taxon>
        <taxon>Riemerella</taxon>
    </lineage>
</organism>
<accession>A0A1S7DSH1</accession>
<proteinExistence type="predicted"/>
<dbReference type="AlphaFoldDB" id="A0A1S7DSH1"/>
<evidence type="ECO:0000313" key="1">
    <source>
        <dbReference type="EMBL" id="AQY22093.1"/>
    </source>
</evidence>
<sequence>MPMKKVYPSVVKVKLPKSSTIKFLLDFSKSLSVLSSKKRVYVLPKN</sequence>
<gene>
    <name evidence="1" type="ORF">AB406_1144</name>
</gene>
<evidence type="ECO:0000313" key="2">
    <source>
        <dbReference type="Proteomes" id="UP000189883"/>
    </source>
</evidence>